<dbReference type="EMBL" id="UINC01025570">
    <property type="protein sequence ID" value="SVB01381.1"/>
    <property type="molecule type" value="Genomic_DNA"/>
</dbReference>
<feature type="transmembrane region" description="Helical" evidence="1">
    <location>
        <begin position="37"/>
        <end position="54"/>
    </location>
</feature>
<proteinExistence type="predicted"/>
<gene>
    <name evidence="2" type="ORF">METZ01_LOCUS154235</name>
</gene>
<keyword evidence="1" id="KW-1133">Transmembrane helix</keyword>
<dbReference type="AlphaFoldDB" id="A0A382AJE6"/>
<feature type="non-terminal residue" evidence="2">
    <location>
        <position position="1"/>
    </location>
</feature>
<organism evidence="2">
    <name type="scientific">marine metagenome</name>
    <dbReference type="NCBI Taxonomy" id="408172"/>
    <lineage>
        <taxon>unclassified sequences</taxon>
        <taxon>metagenomes</taxon>
        <taxon>ecological metagenomes</taxon>
    </lineage>
</organism>
<evidence type="ECO:0008006" key="3">
    <source>
        <dbReference type="Google" id="ProtNLM"/>
    </source>
</evidence>
<keyword evidence="1" id="KW-0472">Membrane</keyword>
<sequence>VLQIYHSINHVFIDFLTDLKFLLISLLIYNGFMTKKFLLLFLILSLSLSGCGIYKRSDIKDNPGNVEERVKRNIEEGKGIRFGNLGSSASGGTFDFASSNEMWRASIEILDFVSFTNASYSGGIIITDWFSNNKDKKEIKITVRFLSNEIRAEGIEVTIHERICEQNNTNCKITKKKSKLETEIKIAILKKAARIQLEDRKKFKKDKKYKKKIGTVKY</sequence>
<reference evidence="2" key="1">
    <citation type="submission" date="2018-05" db="EMBL/GenBank/DDBJ databases">
        <authorList>
            <person name="Lanie J.A."/>
            <person name="Ng W.-L."/>
            <person name="Kazmierczak K.M."/>
            <person name="Andrzejewski T.M."/>
            <person name="Davidsen T.M."/>
            <person name="Wayne K.J."/>
            <person name="Tettelin H."/>
            <person name="Glass J.I."/>
            <person name="Rusch D."/>
            <person name="Podicherti R."/>
            <person name="Tsui H.-C.T."/>
            <person name="Winkler M.E."/>
        </authorList>
    </citation>
    <scope>NUCLEOTIDE SEQUENCE</scope>
</reference>
<dbReference type="Pfam" id="PF12100">
    <property type="entry name" value="DUF3576"/>
    <property type="match status" value="1"/>
</dbReference>
<keyword evidence="1" id="KW-0812">Transmembrane</keyword>
<evidence type="ECO:0000313" key="2">
    <source>
        <dbReference type="EMBL" id="SVB01381.1"/>
    </source>
</evidence>
<dbReference type="InterPro" id="IPR021959">
    <property type="entry name" value="DUF3576"/>
</dbReference>
<protein>
    <recommendedName>
        <fullName evidence="3">DUF3576 domain-containing protein</fullName>
    </recommendedName>
</protein>
<feature type="transmembrane region" description="Helical" evidence="1">
    <location>
        <begin position="12"/>
        <end position="31"/>
    </location>
</feature>
<name>A0A382AJE6_9ZZZZ</name>
<evidence type="ECO:0000256" key="1">
    <source>
        <dbReference type="SAM" id="Phobius"/>
    </source>
</evidence>
<accession>A0A382AJE6</accession>